<keyword evidence="2" id="KW-1185">Reference proteome</keyword>
<sequence length="183" mass="20300">MADRVAYAAIGGLFAGLMFLALLGAATSARPWPKYSFSDYLPIKQEEVPVSPPRLVMVYDYKEYKGFGGNMAWGRDAGSGPTPGHFKFDPYSADYDAKKIVIDLSRNSTVYFEGQDYNGTLKVSTYVYDMENGPWGILDDNKCDDGKEGAFGVNLEPGDYFVTAYAYGKEGFVSSFYRIQIVK</sequence>
<dbReference type="HOGENOM" id="CLU_1472137_0_0_2"/>
<dbReference type="OrthoDB" id="375387at2157"/>
<accession>A0A060HQT9</accession>
<proteinExistence type="predicted"/>
<dbReference type="KEGG" id="nvn:NVIE_016390"/>
<evidence type="ECO:0000313" key="1">
    <source>
        <dbReference type="EMBL" id="AIC15891.1"/>
    </source>
</evidence>
<evidence type="ECO:0000313" key="2">
    <source>
        <dbReference type="Proteomes" id="UP000027093"/>
    </source>
</evidence>
<reference evidence="1 2" key="1">
    <citation type="journal article" date="2014" name="Int. J. Syst. Evol. Microbiol.">
        <title>Nitrososphaera viennensis gen. nov., sp. nov., an aerobic and mesophilic, ammonia-oxidizing archaeon from soil and a member of the archaeal phylum Thaumarchaeota.</title>
        <authorList>
            <person name="Stieglmeier M."/>
            <person name="Klingl A."/>
            <person name="Alves R.J."/>
            <person name="Rittmann S.K."/>
            <person name="Melcher M."/>
            <person name="Leisch N."/>
            <person name="Schleper C."/>
        </authorList>
    </citation>
    <scope>NUCLEOTIDE SEQUENCE [LARGE SCALE GENOMIC DNA]</scope>
    <source>
        <strain evidence="1">EN76</strain>
    </source>
</reference>
<dbReference type="Proteomes" id="UP000027093">
    <property type="component" value="Chromosome"/>
</dbReference>
<gene>
    <name evidence="1" type="ORF">NVIE_016390</name>
</gene>
<organism evidence="1 2">
    <name type="scientific">Nitrososphaera viennensis EN76</name>
    <dbReference type="NCBI Taxonomy" id="926571"/>
    <lineage>
        <taxon>Archaea</taxon>
        <taxon>Nitrososphaerota</taxon>
        <taxon>Nitrososphaeria</taxon>
        <taxon>Nitrososphaerales</taxon>
        <taxon>Nitrososphaeraceae</taxon>
        <taxon>Nitrososphaera</taxon>
    </lineage>
</organism>
<dbReference type="GeneID" id="74946906"/>
<dbReference type="RefSeq" id="WP_144239583.1">
    <property type="nucleotide sequence ID" value="NZ_CP007536.1"/>
</dbReference>
<dbReference type="EMBL" id="CP007536">
    <property type="protein sequence ID" value="AIC15891.1"/>
    <property type="molecule type" value="Genomic_DNA"/>
</dbReference>
<dbReference type="AlphaFoldDB" id="A0A060HQT9"/>
<name>A0A060HQT9_9ARCH</name>
<protein>
    <submittedName>
        <fullName evidence="1">Uncharacterized protein</fullName>
    </submittedName>
</protein>